<evidence type="ECO:0000313" key="3">
    <source>
        <dbReference type="EMBL" id="RXH13729.1"/>
    </source>
</evidence>
<dbReference type="Proteomes" id="UP000288972">
    <property type="component" value="Chromosome"/>
</dbReference>
<dbReference type="AlphaFoldDB" id="A0AAE5X248"/>
<dbReference type="KEGG" id="bgz:XH91_18850"/>
<dbReference type="EMBL" id="CP030053">
    <property type="protein sequence ID" value="QAU47204.1"/>
    <property type="molecule type" value="Genomic_DNA"/>
</dbReference>
<accession>A0AAE5X248</accession>
<evidence type="ECO:0000313" key="2">
    <source>
        <dbReference type="EMBL" id="QAU47204.1"/>
    </source>
</evidence>
<protein>
    <submittedName>
        <fullName evidence="2">Uncharacterized protein</fullName>
    </submittedName>
</protein>
<dbReference type="Proteomes" id="UP000290401">
    <property type="component" value="Unassembled WGS sequence"/>
</dbReference>
<gene>
    <name evidence="3" type="ORF">EAS56_14125</name>
    <name evidence="2" type="ORF">XH91_18850</name>
</gene>
<feature type="region of interest" description="Disordered" evidence="1">
    <location>
        <begin position="45"/>
        <end position="69"/>
    </location>
</feature>
<name>A0AAE5X248_9BRAD</name>
<reference evidence="2 4" key="1">
    <citation type="submission" date="2018-06" db="EMBL/GenBank/DDBJ databases">
        <title>Comparative genomics of rhizobia nodulating Arachis hypogaea in China.</title>
        <authorList>
            <person name="Li Y."/>
        </authorList>
    </citation>
    <scope>NUCLEOTIDE SEQUENCE [LARGE SCALE GENOMIC DNA]</scope>
    <source>
        <strain evidence="2 4">CCBAU 51670</strain>
    </source>
</reference>
<keyword evidence="5" id="KW-1185">Reference proteome</keyword>
<evidence type="ECO:0000313" key="4">
    <source>
        <dbReference type="Proteomes" id="UP000288972"/>
    </source>
</evidence>
<proteinExistence type="predicted"/>
<evidence type="ECO:0000256" key="1">
    <source>
        <dbReference type="SAM" id="MobiDB-lite"/>
    </source>
</evidence>
<dbReference type="EMBL" id="RDQZ01000009">
    <property type="protein sequence ID" value="RXH13729.1"/>
    <property type="molecule type" value="Genomic_DNA"/>
</dbReference>
<evidence type="ECO:0000313" key="5">
    <source>
        <dbReference type="Proteomes" id="UP000290401"/>
    </source>
</evidence>
<sequence>MGPPSVVVRSPSLFQLRPHFVLGERIGIGEIGADQILTNHLHANEKPPPQTGVRVMSADIDGGAPTATM</sequence>
<reference evidence="3 5" key="2">
    <citation type="submission" date="2018-10" db="EMBL/GenBank/DDBJ databases">
        <title>Bradyrhizobium sp. nov., effective nodules isolated from peanut in China.</title>
        <authorList>
            <person name="Li Y."/>
        </authorList>
    </citation>
    <scope>NUCLEOTIDE SEQUENCE [LARGE SCALE GENOMIC DNA]</scope>
    <source>
        <strain evidence="3 5">CCBAU 53426</strain>
    </source>
</reference>
<organism evidence="2 4">
    <name type="scientific">Bradyrhizobium guangzhouense</name>
    <dbReference type="NCBI Taxonomy" id="1325095"/>
    <lineage>
        <taxon>Bacteria</taxon>
        <taxon>Pseudomonadati</taxon>
        <taxon>Pseudomonadota</taxon>
        <taxon>Alphaproteobacteria</taxon>
        <taxon>Hyphomicrobiales</taxon>
        <taxon>Nitrobacteraceae</taxon>
        <taxon>Bradyrhizobium</taxon>
    </lineage>
</organism>